<feature type="compositionally biased region" description="Basic and acidic residues" evidence="1">
    <location>
        <begin position="16"/>
        <end position="29"/>
    </location>
</feature>
<evidence type="ECO:0000259" key="4">
    <source>
        <dbReference type="Pfam" id="PF16220"/>
    </source>
</evidence>
<evidence type="ECO:0000259" key="5">
    <source>
        <dbReference type="Pfam" id="PF16344"/>
    </source>
</evidence>
<keyword evidence="2" id="KW-0812">Transmembrane</keyword>
<feature type="region of interest" description="Disordered" evidence="1">
    <location>
        <begin position="1"/>
        <end position="29"/>
    </location>
</feature>
<dbReference type="InterPro" id="IPR006860">
    <property type="entry name" value="FecR"/>
</dbReference>
<dbReference type="Proteomes" id="UP001595377">
    <property type="component" value="Unassembled WGS sequence"/>
</dbReference>
<dbReference type="EMBL" id="JBHRSP010000049">
    <property type="protein sequence ID" value="MFC3076143.1"/>
    <property type="molecule type" value="Genomic_DNA"/>
</dbReference>
<protein>
    <submittedName>
        <fullName evidence="6">FecR family protein</fullName>
    </submittedName>
</protein>
<keyword evidence="7" id="KW-1185">Reference proteome</keyword>
<feature type="domain" description="FecR protein" evidence="3">
    <location>
        <begin position="147"/>
        <end position="238"/>
    </location>
</feature>
<dbReference type="Pfam" id="PF16344">
    <property type="entry name" value="FecR_C"/>
    <property type="match status" value="1"/>
</dbReference>
<comment type="caution">
    <text evidence="6">The sequence shown here is derived from an EMBL/GenBank/DDBJ whole genome shotgun (WGS) entry which is preliminary data.</text>
</comment>
<reference evidence="7" key="1">
    <citation type="journal article" date="2019" name="Int. J. Syst. Evol. Microbiol.">
        <title>The Global Catalogue of Microorganisms (GCM) 10K type strain sequencing project: providing services to taxonomists for standard genome sequencing and annotation.</title>
        <authorList>
            <consortium name="The Broad Institute Genomics Platform"/>
            <consortium name="The Broad Institute Genome Sequencing Center for Infectious Disease"/>
            <person name="Wu L."/>
            <person name="Ma J."/>
        </authorList>
    </citation>
    <scope>NUCLEOTIDE SEQUENCE [LARGE SCALE GENOMIC DNA]</scope>
    <source>
        <strain evidence="7">KCTC 52677</strain>
    </source>
</reference>
<feature type="transmembrane region" description="Helical" evidence="2">
    <location>
        <begin position="116"/>
        <end position="135"/>
    </location>
</feature>
<dbReference type="InterPro" id="IPR032508">
    <property type="entry name" value="FecR_C"/>
</dbReference>
<evidence type="ECO:0000259" key="3">
    <source>
        <dbReference type="Pfam" id="PF04773"/>
    </source>
</evidence>
<dbReference type="Pfam" id="PF16220">
    <property type="entry name" value="DUF4880"/>
    <property type="match status" value="1"/>
</dbReference>
<dbReference type="InterPro" id="IPR032623">
    <property type="entry name" value="FecR_N"/>
</dbReference>
<proteinExistence type="predicted"/>
<dbReference type="RefSeq" id="WP_257317936.1">
    <property type="nucleotide sequence ID" value="NZ_JANFDG010000036.1"/>
</dbReference>
<gene>
    <name evidence="6" type="ORF">ACFOHH_23725</name>
</gene>
<dbReference type="Gene3D" id="2.60.120.1440">
    <property type="match status" value="1"/>
</dbReference>
<feature type="domain" description="Protein FecR C-terminal" evidence="5">
    <location>
        <begin position="282"/>
        <end position="349"/>
    </location>
</feature>
<accession>A0ABV7DPJ9</accession>
<keyword evidence="2" id="KW-1133">Transmembrane helix</keyword>
<name>A0ABV7DPJ9_9HYPH</name>
<evidence type="ECO:0000313" key="6">
    <source>
        <dbReference type="EMBL" id="MFC3076143.1"/>
    </source>
</evidence>
<dbReference type="PIRSF" id="PIRSF018266">
    <property type="entry name" value="FecR"/>
    <property type="match status" value="1"/>
</dbReference>
<keyword evidence="2" id="KW-0472">Membrane</keyword>
<dbReference type="Gene3D" id="3.55.50.30">
    <property type="match status" value="1"/>
</dbReference>
<sequence>MKRQGDAFADHQSLLEVKESMDNDEAAEPRDKALIEKEAVAWFTRMNGKPTKAERRDFANWMSMSPDHAQAYNEVGSLWSDLGAVADKVSDKTGDDLTEPLKKITHFRREKRRAKTGPIIASCLAVLVAGTWIWLEHPHFLQNMGADFSTAKAERRSVTLADGSTVLMDADSAIDADLSADVRRVRLLRGGAYFTVSPSGIPFIVEAENGEARVLGTQFDVVLAENSNVTVTLSRGSLEVSSASDGKKVVLKPGESVEYNKAGLSAVKTVDIAESMAWHDGRLIFNNARLADILAQIGRYRDGRIVLLGTAVGEKRVSGNISLENTETALAAMKSSIGFRMTKLGGKVVLIGP</sequence>
<organism evidence="6 7">
    <name type="scientific">Shinella pollutisoli</name>
    <dbReference type="NCBI Taxonomy" id="2250594"/>
    <lineage>
        <taxon>Bacteria</taxon>
        <taxon>Pseudomonadati</taxon>
        <taxon>Pseudomonadota</taxon>
        <taxon>Alphaproteobacteria</taxon>
        <taxon>Hyphomicrobiales</taxon>
        <taxon>Rhizobiaceae</taxon>
        <taxon>Shinella</taxon>
    </lineage>
</organism>
<dbReference type="PANTHER" id="PTHR30273">
    <property type="entry name" value="PERIPLASMIC SIGNAL SENSOR AND SIGMA FACTOR ACTIVATOR FECR-RELATED"/>
    <property type="match status" value="1"/>
</dbReference>
<evidence type="ECO:0000256" key="1">
    <source>
        <dbReference type="SAM" id="MobiDB-lite"/>
    </source>
</evidence>
<dbReference type="InterPro" id="IPR012373">
    <property type="entry name" value="Ferrdict_sens_TM"/>
</dbReference>
<dbReference type="PANTHER" id="PTHR30273:SF2">
    <property type="entry name" value="PROTEIN FECR"/>
    <property type="match status" value="1"/>
</dbReference>
<evidence type="ECO:0000313" key="7">
    <source>
        <dbReference type="Proteomes" id="UP001595377"/>
    </source>
</evidence>
<dbReference type="Pfam" id="PF04773">
    <property type="entry name" value="FecR"/>
    <property type="match status" value="1"/>
</dbReference>
<feature type="domain" description="FecR N-terminal" evidence="4">
    <location>
        <begin position="37"/>
        <end position="76"/>
    </location>
</feature>
<evidence type="ECO:0000256" key="2">
    <source>
        <dbReference type="SAM" id="Phobius"/>
    </source>
</evidence>